<protein>
    <submittedName>
        <fullName evidence="2">Uncharacterized protein</fullName>
    </submittedName>
</protein>
<feature type="region of interest" description="Disordered" evidence="1">
    <location>
        <begin position="123"/>
        <end position="150"/>
    </location>
</feature>
<gene>
    <name evidence="2" type="ORF">B0H63DRAFT_90737</name>
</gene>
<evidence type="ECO:0000313" key="3">
    <source>
        <dbReference type="Proteomes" id="UP001285441"/>
    </source>
</evidence>
<reference evidence="2" key="1">
    <citation type="journal article" date="2023" name="Mol. Phylogenet. Evol.">
        <title>Genome-scale phylogeny and comparative genomics of the fungal order Sordariales.</title>
        <authorList>
            <person name="Hensen N."/>
            <person name="Bonometti L."/>
            <person name="Westerberg I."/>
            <person name="Brannstrom I.O."/>
            <person name="Guillou S."/>
            <person name="Cros-Aarteil S."/>
            <person name="Calhoun S."/>
            <person name="Haridas S."/>
            <person name="Kuo A."/>
            <person name="Mondo S."/>
            <person name="Pangilinan J."/>
            <person name="Riley R."/>
            <person name="LaButti K."/>
            <person name="Andreopoulos B."/>
            <person name="Lipzen A."/>
            <person name="Chen C."/>
            <person name="Yan M."/>
            <person name="Daum C."/>
            <person name="Ng V."/>
            <person name="Clum A."/>
            <person name="Steindorff A."/>
            <person name="Ohm R.A."/>
            <person name="Martin F."/>
            <person name="Silar P."/>
            <person name="Natvig D.O."/>
            <person name="Lalanne C."/>
            <person name="Gautier V."/>
            <person name="Ament-Velasquez S.L."/>
            <person name="Kruys A."/>
            <person name="Hutchinson M.I."/>
            <person name="Powell A.J."/>
            <person name="Barry K."/>
            <person name="Miller A.N."/>
            <person name="Grigoriev I.V."/>
            <person name="Debuchy R."/>
            <person name="Gladieux P."/>
            <person name="Hiltunen Thoren M."/>
            <person name="Johannesson H."/>
        </authorList>
    </citation>
    <scope>NUCLEOTIDE SEQUENCE</scope>
    <source>
        <strain evidence="2">CBS 232.78</strain>
    </source>
</reference>
<accession>A0AAE0JYS7</accession>
<dbReference type="EMBL" id="JAULSW010000012">
    <property type="protein sequence ID" value="KAK3366460.1"/>
    <property type="molecule type" value="Genomic_DNA"/>
</dbReference>
<evidence type="ECO:0000313" key="2">
    <source>
        <dbReference type="EMBL" id="KAK3366460.1"/>
    </source>
</evidence>
<organism evidence="2 3">
    <name type="scientific">Podospora didyma</name>
    <dbReference type="NCBI Taxonomy" id="330526"/>
    <lineage>
        <taxon>Eukaryota</taxon>
        <taxon>Fungi</taxon>
        <taxon>Dikarya</taxon>
        <taxon>Ascomycota</taxon>
        <taxon>Pezizomycotina</taxon>
        <taxon>Sordariomycetes</taxon>
        <taxon>Sordariomycetidae</taxon>
        <taxon>Sordariales</taxon>
        <taxon>Podosporaceae</taxon>
        <taxon>Podospora</taxon>
    </lineage>
</organism>
<evidence type="ECO:0000256" key="1">
    <source>
        <dbReference type="SAM" id="MobiDB-lite"/>
    </source>
</evidence>
<reference evidence="2" key="2">
    <citation type="submission" date="2023-06" db="EMBL/GenBank/DDBJ databases">
        <authorList>
            <consortium name="Lawrence Berkeley National Laboratory"/>
            <person name="Haridas S."/>
            <person name="Hensen N."/>
            <person name="Bonometti L."/>
            <person name="Westerberg I."/>
            <person name="Brannstrom I.O."/>
            <person name="Guillou S."/>
            <person name="Cros-Aarteil S."/>
            <person name="Calhoun S."/>
            <person name="Kuo A."/>
            <person name="Mondo S."/>
            <person name="Pangilinan J."/>
            <person name="Riley R."/>
            <person name="LaButti K."/>
            <person name="Andreopoulos B."/>
            <person name="Lipzen A."/>
            <person name="Chen C."/>
            <person name="Yanf M."/>
            <person name="Daum C."/>
            <person name="Ng V."/>
            <person name="Clum A."/>
            <person name="Steindorff A."/>
            <person name="Ohm R."/>
            <person name="Martin F."/>
            <person name="Silar P."/>
            <person name="Natvig D."/>
            <person name="Lalanne C."/>
            <person name="Gautier V."/>
            <person name="Ament-velasquez S.L."/>
            <person name="Kruys A."/>
            <person name="Hutchinson M.I."/>
            <person name="Powell A.J."/>
            <person name="Barry K."/>
            <person name="Miller A.N."/>
            <person name="Grigoriev I.V."/>
            <person name="Debuchy R."/>
            <person name="Gladieux P."/>
            <person name="Thoren M.H."/>
            <person name="Johannesson H."/>
        </authorList>
    </citation>
    <scope>NUCLEOTIDE SEQUENCE</scope>
    <source>
        <strain evidence="2">CBS 232.78</strain>
    </source>
</reference>
<comment type="caution">
    <text evidence="2">The sequence shown here is derived from an EMBL/GenBank/DDBJ whole genome shotgun (WGS) entry which is preliminary data.</text>
</comment>
<proteinExistence type="predicted"/>
<sequence length="759" mass="85724">MSLSNRYAPLFLISLGNSGTIYGRYKELGLEIYELLDPDGKLKKVNLRVAEKTTKLLVEKLPAEDRTKASSKLEQAIALRKEWGERFKFAPRWKQNNHRKYIDFLTGILEQITAYTDYTAAVVDAKEPPREEDEAADDDGDDDDDESNLTPAQTDFLAFLDDVMAMARRAAELWDEVAKGTLPPWTASVLSGIILREIDILICRTELLSDRNSGPSPWAATEGGDHSSPQLAQDWVKALDEACGEGTTWHELAKVVPNIDPCFMSVIGLCVQYAPKLEMNSSWFPYAFKMLRPATKALMKYPNPSTAQVPLVTLIGVYFYCLVTKHKDATSNTVDLAAARKATCAAIDENLSLLVRMLHLKNIDKEQMDEIRQQAGEMKGWAMNCVEQVSLGAIHAYAEFRRVHWQTRITASDSLPLQIILYLYEKQRLQDPKNTTGGDDERLVGALLEDPRIALFMLQDGRPKSVSDCITALRNWCHVQTSNGETIDRNRSWSPVHKRPEYSFKVRQSDLWCEQIINNGYAITNTMYGDLKKWNNGPADGDTLRSYLIFEMNAPSCLELEGAFFRAVSSRPGWQELCRDAVLQKLSQEDQWRRKVRSLVVDVLDTTPALQENSNSCIVNITKLETAVTEAALKVSGYQNSFKEAFTSFGQTLVDWQDSVVDKLVRGAWELSNSSNIEGIVRSPTTRAVAAIRYMLPVDDDNNKDTRQKEEVSETRKRVIRQLLVDFMKEARPILEKIYGRKPGETTDGIETMVGRMTI</sequence>
<feature type="compositionally biased region" description="Acidic residues" evidence="1">
    <location>
        <begin position="130"/>
        <end position="147"/>
    </location>
</feature>
<keyword evidence="3" id="KW-1185">Reference proteome</keyword>
<dbReference type="AlphaFoldDB" id="A0AAE0JYS7"/>
<name>A0AAE0JYS7_9PEZI</name>
<dbReference type="Proteomes" id="UP001285441">
    <property type="component" value="Unassembled WGS sequence"/>
</dbReference>